<dbReference type="InterPro" id="IPR015943">
    <property type="entry name" value="WD40/YVTN_repeat-like_dom_sf"/>
</dbReference>
<feature type="repeat" description="WD" evidence="6">
    <location>
        <begin position="606"/>
        <end position="636"/>
    </location>
</feature>
<dbReference type="InterPro" id="IPR001680">
    <property type="entry name" value="WD40_rpt"/>
</dbReference>
<dbReference type="SMART" id="SM00320">
    <property type="entry name" value="WD40"/>
    <property type="match status" value="6"/>
</dbReference>
<comment type="caution">
    <text evidence="8">The sequence shown here is derived from an EMBL/GenBank/DDBJ whole genome shotgun (WGS) entry which is preliminary data.</text>
</comment>
<sequence>MENEVHVSASSGFDREPTPEAKITTKSKLKPSVTPRTFRRFFAPRDGSRDGSTKRDRNALRELAPAGVNSRERPARLDTSLFPKPTTPLSSPDTPIWERTRSSPTWSRSIDETIPSKRIKICHDESCEIIDDSDGEDDSSVSFPPVQPIRRSRFRSSLGDCLRRQLNLAAMPQIKATYSVHPYFDTTQYYSRPDDVFVCRDTSDNPRNTMPFCSAACHTNSLVAVGDEEGVVKILETSSTSTRKFKQPLLSFQAHNNALLDLQFSKDDKLLATASGDQACQIIDMFTQKAVFSLNGHISSVKQIKFQPGSNDFVLATSSRDGSIQIWDLRCHSRSKQQSRIAVSLSGCEEDLVTTHSPSLAYANRINLIDIARFASPLSFLPSTLQGKNTDRRTMPLQPRKTSSVTAISFLSSSNPHILLSGADSDATVKVWDIRMQQSHHQQVTPLSTTTPPNHHNRYRHFGLTSMAISADASRVYTLCKDSTVYVYSASHLTLGSDQELYNANIKPRRGSPEQTGAGPIYGFRHPKLKVSSFYVKLALRTARDDLSEMLAIGSSDASPMLFPTDERTFPKQPPIQTADSSLPLKACADIDDAQIPIYNHGTALVRGHEKEVTNVSWTSEGNLLTLSDDTQCRVWRNAGEEARELRKCGEQGGRRWGYGWAHVEAEWNDDSD</sequence>
<accession>A0A8H3EHA2</accession>
<dbReference type="GO" id="GO:0005634">
    <property type="term" value="C:nucleus"/>
    <property type="evidence" value="ECO:0007669"/>
    <property type="project" value="TreeGrafter"/>
</dbReference>
<dbReference type="PROSITE" id="PS50294">
    <property type="entry name" value="WD_REPEATS_REGION"/>
    <property type="match status" value="1"/>
</dbReference>
<feature type="compositionally biased region" description="Basic and acidic residues" evidence="7">
    <location>
        <begin position="46"/>
        <end position="60"/>
    </location>
</feature>
<evidence type="ECO:0000313" key="9">
    <source>
        <dbReference type="Proteomes" id="UP000664169"/>
    </source>
</evidence>
<comment type="similarity">
    <text evidence="5">Belongs to the WD repeat cdt2 family.</text>
</comment>
<comment type="pathway">
    <text evidence="1">Protein modification; protein ubiquitination.</text>
</comment>
<dbReference type="SUPFAM" id="SSF50978">
    <property type="entry name" value="WD40 repeat-like"/>
    <property type="match status" value="1"/>
</dbReference>
<dbReference type="InterPro" id="IPR036322">
    <property type="entry name" value="WD40_repeat_dom_sf"/>
</dbReference>
<dbReference type="PROSITE" id="PS50082">
    <property type="entry name" value="WD_REPEATS_2"/>
    <property type="match status" value="3"/>
</dbReference>
<evidence type="ECO:0000256" key="7">
    <source>
        <dbReference type="SAM" id="MobiDB-lite"/>
    </source>
</evidence>
<dbReference type="PROSITE" id="PS00678">
    <property type="entry name" value="WD_REPEATS_1"/>
    <property type="match status" value="1"/>
</dbReference>
<dbReference type="GO" id="GO:0043161">
    <property type="term" value="P:proteasome-mediated ubiquitin-dependent protein catabolic process"/>
    <property type="evidence" value="ECO:0007669"/>
    <property type="project" value="TreeGrafter"/>
</dbReference>
<dbReference type="PANTHER" id="PTHR22852:SF0">
    <property type="entry name" value="DENTICLELESS PROTEIN HOMOLOG"/>
    <property type="match status" value="1"/>
</dbReference>
<name>A0A8H3EHA2_9LECA</name>
<dbReference type="GO" id="GO:0030674">
    <property type="term" value="F:protein-macromolecule adaptor activity"/>
    <property type="evidence" value="ECO:0007669"/>
    <property type="project" value="TreeGrafter"/>
</dbReference>
<dbReference type="Gene3D" id="2.130.10.10">
    <property type="entry name" value="YVTN repeat-like/Quinoprotein amine dehydrogenase"/>
    <property type="match status" value="3"/>
</dbReference>
<evidence type="ECO:0000256" key="1">
    <source>
        <dbReference type="ARBA" id="ARBA00004906"/>
    </source>
</evidence>
<dbReference type="InterPro" id="IPR051865">
    <property type="entry name" value="WD-repeat_CDT2_adapter"/>
</dbReference>
<keyword evidence="2 6" id="KW-0853">WD repeat</keyword>
<keyword evidence="9" id="KW-1185">Reference proteome</keyword>
<feature type="repeat" description="WD" evidence="6">
    <location>
        <begin position="252"/>
        <end position="293"/>
    </location>
</feature>
<dbReference type="InterPro" id="IPR019775">
    <property type="entry name" value="WD40_repeat_CS"/>
</dbReference>
<dbReference type="EMBL" id="CAJPDQ010000003">
    <property type="protein sequence ID" value="CAF9906514.1"/>
    <property type="molecule type" value="Genomic_DNA"/>
</dbReference>
<evidence type="ECO:0000256" key="5">
    <source>
        <dbReference type="ARBA" id="ARBA00038344"/>
    </source>
</evidence>
<dbReference type="Pfam" id="PF00400">
    <property type="entry name" value="WD40"/>
    <property type="match status" value="4"/>
</dbReference>
<organism evidence="8 9">
    <name type="scientific">Gomphillus americanus</name>
    <dbReference type="NCBI Taxonomy" id="1940652"/>
    <lineage>
        <taxon>Eukaryota</taxon>
        <taxon>Fungi</taxon>
        <taxon>Dikarya</taxon>
        <taxon>Ascomycota</taxon>
        <taxon>Pezizomycotina</taxon>
        <taxon>Lecanoromycetes</taxon>
        <taxon>OSLEUM clade</taxon>
        <taxon>Ostropomycetidae</taxon>
        <taxon>Ostropales</taxon>
        <taxon>Graphidaceae</taxon>
        <taxon>Gomphilloideae</taxon>
        <taxon>Gomphillus</taxon>
    </lineage>
</organism>
<protein>
    <recommendedName>
        <fullName evidence="10">WD40 repeat-like protein</fullName>
    </recommendedName>
</protein>
<dbReference type="AlphaFoldDB" id="A0A8H3EHA2"/>
<reference evidence="8" key="1">
    <citation type="submission" date="2021-03" db="EMBL/GenBank/DDBJ databases">
        <authorList>
            <person name="Tagirdzhanova G."/>
        </authorList>
    </citation>
    <scope>NUCLEOTIDE SEQUENCE</scope>
</reference>
<feature type="region of interest" description="Disordered" evidence="7">
    <location>
        <begin position="1"/>
        <end position="108"/>
    </location>
</feature>
<evidence type="ECO:0000256" key="4">
    <source>
        <dbReference type="ARBA" id="ARBA00022786"/>
    </source>
</evidence>
<keyword evidence="3" id="KW-0677">Repeat</keyword>
<evidence type="ECO:0000256" key="2">
    <source>
        <dbReference type="ARBA" id="ARBA00022574"/>
    </source>
</evidence>
<dbReference type="OrthoDB" id="2096344at2759"/>
<keyword evidence="4" id="KW-0833">Ubl conjugation pathway</keyword>
<evidence type="ECO:0000256" key="6">
    <source>
        <dbReference type="PROSITE-ProRule" id="PRU00221"/>
    </source>
</evidence>
<feature type="repeat" description="WD" evidence="6">
    <location>
        <begin position="294"/>
        <end position="337"/>
    </location>
</feature>
<evidence type="ECO:0000256" key="3">
    <source>
        <dbReference type="ARBA" id="ARBA00022737"/>
    </source>
</evidence>
<evidence type="ECO:0000313" key="8">
    <source>
        <dbReference type="EMBL" id="CAF9906514.1"/>
    </source>
</evidence>
<proteinExistence type="inferred from homology"/>
<gene>
    <name evidence="8" type="ORF">GOMPHAMPRED_004761</name>
</gene>
<dbReference type="Proteomes" id="UP000664169">
    <property type="component" value="Unassembled WGS sequence"/>
</dbReference>
<evidence type="ECO:0008006" key="10">
    <source>
        <dbReference type="Google" id="ProtNLM"/>
    </source>
</evidence>
<dbReference type="PANTHER" id="PTHR22852">
    <property type="entry name" value="LETHAL 2 DENTICLELESS PROTEIN RETINOIC ACID-REGULATED NUCLEAR MATRIX-ASSOCIATED PROTEIN"/>
    <property type="match status" value="1"/>
</dbReference>
<feature type="compositionally biased region" description="Low complexity" evidence="7">
    <location>
        <begin position="34"/>
        <end position="45"/>
    </location>
</feature>